<gene>
    <name evidence="1" type="ORF">PMACD_LOCUS14418</name>
</gene>
<proteinExistence type="predicted"/>
<sequence>MKELVLTCISCYHHAPVSIYACKKKNQMAHGDSDISRICHWKQLVSANGVEVQPAGVTKQKFSSVIAAANQLPTEQSELSLAGQQADSDAT</sequence>
<reference evidence="1" key="1">
    <citation type="submission" date="2021-02" db="EMBL/GenBank/DDBJ databases">
        <authorList>
            <person name="Steward A R."/>
        </authorList>
    </citation>
    <scope>NUCLEOTIDE SEQUENCE</scope>
</reference>
<name>A0A821X6H5_9NEOP</name>
<keyword evidence="2" id="KW-1185">Reference proteome</keyword>
<evidence type="ECO:0000313" key="2">
    <source>
        <dbReference type="Proteomes" id="UP000663880"/>
    </source>
</evidence>
<dbReference type="PROSITE" id="PS51257">
    <property type="entry name" value="PROKAR_LIPOPROTEIN"/>
    <property type="match status" value="1"/>
</dbReference>
<accession>A0A821X6H5</accession>
<protein>
    <submittedName>
        <fullName evidence="1">Uncharacterized protein</fullName>
    </submittedName>
</protein>
<organism evidence="1 2">
    <name type="scientific">Pieris macdunnoughi</name>
    <dbReference type="NCBI Taxonomy" id="345717"/>
    <lineage>
        <taxon>Eukaryota</taxon>
        <taxon>Metazoa</taxon>
        <taxon>Ecdysozoa</taxon>
        <taxon>Arthropoda</taxon>
        <taxon>Hexapoda</taxon>
        <taxon>Insecta</taxon>
        <taxon>Pterygota</taxon>
        <taxon>Neoptera</taxon>
        <taxon>Endopterygota</taxon>
        <taxon>Lepidoptera</taxon>
        <taxon>Glossata</taxon>
        <taxon>Ditrysia</taxon>
        <taxon>Papilionoidea</taxon>
        <taxon>Pieridae</taxon>
        <taxon>Pierinae</taxon>
        <taxon>Pieris</taxon>
    </lineage>
</organism>
<comment type="caution">
    <text evidence="1">The sequence shown here is derived from an EMBL/GenBank/DDBJ whole genome shotgun (WGS) entry which is preliminary data.</text>
</comment>
<evidence type="ECO:0000313" key="1">
    <source>
        <dbReference type="EMBL" id="CAF4937671.1"/>
    </source>
</evidence>
<dbReference type="EMBL" id="CAJOBZ010000065">
    <property type="protein sequence ID" value="CAF4937671.1"/>
    <property type="molecule type" value="Genomic_DNA"/>
</dbReference>
<dbReference type="Proteomes" id="UP000663880">
    <property type="component" value="Unassembled WGS sequence"/>
</dbReference>
<dbReference type="AlphaFoldDB" id="A0A821X6H5"/>